<gene>
    <name evidence="1" type="ORF">L195_g033763</name>
</gene>
<organism evidence="1 2">
    <name type="scientific">Trifolium pratense</name>
    <name type="common">Red clover</name>
    <dbReference type="NCBI Taxonomy" id="57577"/>
    <lineage>
        <taxon>Eukaryota</taxon>
        <taxon>Viridiplantae</taxon>
        <taxon>Streptophyta</taxon>
        <taxon>Embryophyta</taxon>
        <taxon>Tracheophyta</taxon>
        <taxon>Spermatophyta</taxon>
        <taxon>Magnoliopsida</taxon>
        <taxon>eudicotyledons</taxon>
        <taxon>Gunneridae</taxon>
        <taxon>Pentapetalae</taxon>
        <taxon>rosids</taxon>
        <taxon>fabids</taxon>
        <taxon>Fabales</taxon>
        <taxon>Fabaceae</taxon>
        <taxon>Papilionoideae</taxon>
        <taxon>50 kb inversion clade</taxon>
        <taxon>NPAAA clade</taxon>
        <taxon>Hologalegina</taxon>
        <taxon>IRL clade</taxon>
        <taxon>Trifolieae</taxon>
        <taxon>Trifolium</taxon>
    </lineage>
</organism>
<protein>
    <submittedName>
        <fullName evidence="1">Uncharacterized protein</fullName>
    </submittedName>
</protein>
<dbReference type="Proteomes" id="UP000236291">
    <property type="component" value="Unassembled WGS sequence"/>
</dbReference>
<reference evidence="1 2" key="1">
    <citation type="journal article" date="2014" name="Am. J. Bot.">
        <title>Genome assembly and annotation for red clover (Trifolium pratense; Fabaceae).</title>
        <authorList>
            <person name="Istvanek J."/>
            <person name="Jaros M."/>
            <person name="Krenek A."/>
            <person name="Repkova J."/>
        </authorList>
    </citation>
    <scope>NUCLEOTIDE SEQUENCE [LARGE SCALE GENOMIC DNA]</scope>
    <source>
        <strain evidence="2">cv. Tatra</strain>
        <tissue evidence="1">Young leaves</tissue>
    </source>
</reference>
<accession>A0A2K3LGX0</accession>
<reference evidence="1 2" key="2">
    <citation type="journal article" date="2017" name="Front. Plant Sci.">
        <title>Gene Classification and Mining of Molecular Markers Useful in Red Clover (Trifolium pratense) Breeding.</title>
        <authorList>
            <person name="Istvanek J."/>
            <person name="Dluhosova J."/>
            <person name="Dluhos P."/>
            <person name="Patkova L."/>
            <person name="Nedelnik J."/>
            <person name="Repkova J."/>
        </authorList>
    </citation>
    <scope>NUCLEOTIDE SEQUENCE [LARGE SCALE GENOMIC DNA]</scope>
    <source>
        <strain evidence="2">cv. Tatra</strain>
        <tissue evidence="1">Young leaves</tissue>
    </source>
</reference>
<dbReference type="AlphaFoldDB" id="A0A2K3LGX0"/>
<dbReference type="EMBL" id="ASHM01032944">
    <property type="protein sequence ID" value="PNX77792.1"/>
    <property type="molecule type" value="Genomic_DNA"/>
</dbReference>
<evidence type="ECO:0000313" key="2">
    <source>
        <dbReference type="Proteomes" id="UP000236291"/>
    </source>
</evidence>
<proteinExistence type="predicted"/>
<name>A0A2K3LGX0_TRIPR</name>
<sequence length="164" mass="18892">MGNPRGSISGTALEKVDENLPNGVSFHPNCCYSSAILKGLKQHRPPATFGKSTPGIFLSAVDNDDALAYQFWSKTWNGHYSHFSYCLMRKLDRVNKKGKKMLTNYHLMRLVDKKMMKTTKIMESKVEGMKLQHPEMMKTTKIWESKVKDLVLYEIMTWLEAKEK</sequence>
<comment type="caution">
    <text evidence="1">The sequence shown here is derived from an EMBL/GenBank/DDBJ whole genome shotgun (WGS) entry which is preliminary data.</text>
</comment>
<evidence type="ECO:0000313" key="1">
    <source>
        <dbReference type="EMBL" id="PNX77792.1"/>
    </source>
</evidence>